<feature type="compositionally biased region" description="Polar residues" evidence="2">
    <location>
        <begin position="224"/>
        <end position="239"/>
    </location>
</feature>
<feature type="region of interest" description="Disordered" evidence="2">
    <location>
        <begin position="136"/>
        <end position="162"/>
    </location>
</feature>
<dbReference type="Proteomes" id="UP001356427">
    <property type="component" value="Unassembled WGS sequence"/>
</dbReference>
<feature type="compositionally biased region" description="Acidic residues" evidence="2">
    <location>
        <begin position="245"/>
        <end position="267"/>
    </location>
</feature>
<evidence type="ECO:0000313" key="3">
    <source>
        <dbReference type="EMBL" id="KAK6299166.1"/>
    </source>
</evidence>
<name>A0AAN8QHY3_9TELE</name>
<evidence type="ECO:0000313" key="4">
    <source>
        <dbReference type="Proteomes" id="UP001356427"/>
    </source>
</evidence>
<dbReference type="GO" id="GO:0005737">
    <property type="term" value="C:cytoplasm"/>
    <property type="evidence" value="ECO:0007669"/>
    <property type="project" value="TreeGrafter"/>
</dbReference>
<comment type="caution">
    <text evidence="3">The sequence shown here is derived from an EMBL/GenBank/DDBJ whole genome shotgun (WGS) entry which is preliminary data.</text>
</comment>
<gene>
    <name evidence="3" type="ORF">J4Q44_G00306760</name>
</gene>
<evidence type="ECO:0000256" key="2">
    <source>
        <dbReference type="SAM" id="MobiDB-lite"/>
    </source>
</evidence>
<protein>
    <submittedName>
        <fullName evidence="3">Uncharacterized protein</fullName>
    </submittedName>
</protein>
<dbReference type="AlphaFoldDB" id="A0AAN8QHY3"/>
<dbReference type="PANTHER" id="PTHR14388:SF5">
    <property type="entry name" value="SH2 DOMAIN-CONTAINING PROTEIN 4A"/>
    <property type="match status" value="1"/>
</dbReference>
<feature type="region of interest" description="Disordered" evidence="2">
    <location>
        <begin position="300"/>
        <end position="322"/>
    </location>
</feature>
<dbReference type="PANTHER" id="PTHR14388">
    <property type="entry name" value="T CELL-SPECIFIC ADAPTER PROTEIN TSAD"/>
    <property type="match status" value="1"/>
</dbReference>
<evidence type="ECO:0000256" key="1">
    <source>
        <dbReference type="ARBA" id="ARBA00022999"/>
    </source>
</evidence>
<keyword evidence="1" id="KW-0727">SH2 domain</keyword>
<feature type="region of interest" description="Disordered" evidence="2">
    <location>
        <begin position="220"/>
        <end position="281"/>
    </location>
</feature>
<sequence length="355" mass="40252">MGGVSHLTMTADVIMLSSHKYQQGISDHPLSQQKLYNITEGTSKKLKENSSAFWNLDCTRSTRRGGFKTLFVEPGRHQHFRQSQQHQRKGVYLASDSMLAQILQEMWVDPEVLEALSEDQRRTLFLKMREEQVRRWTEREEKDEGQRRTREHGRSKKGHSKSVRWLLGRDGDVSVSVIGEVDEFISSKLLQTFRTNTRLQSTEINNLVVDIHTVSLLTDRENHQTSSQSAIRMQLSQESDGSKDSEEDQYSGSAEDDPKDPGEDSSDSESGNSTDDLKDWGLCYRPHRSNISLSLQPQLSVTEKARSQGRGVVVSHEEESPAFGGRVAQLRRTFVTSSPIAKPPVPTKPQRSSLR</sequence>
<accession>A0AAN8QHY3</accession>
<feature type="compositionally biased region" description="Basic residues" evidence="2">
    <location>
        <begin position="149"/>
        <end position="162"/>
    </location>
</feature>
<reference evidence="3 4" key="1">
    <citation type="submission" date="2021-04" db="EMBL/GenBank/DDBJ databases">
        <authorList>
            <person name="De Guttry C."/>
            <person name="Zahm M."/>
            <person name="Klopp C."/>
            <person name="Cabau C."/>
            <person name="Louis A."/>
            <person name="Berthelot C."/>
            <person name="Parey E."/>
            <person name="Roest Crollius H."/>
            <person name="Montfort J."/>
            <person name="Robinson-Rechavi M."/>
            <person name="Bucao C."/>
            <person name="Bouchez O."/>
            <person name="Gislard M."/>
            <person name="Lluch J."/>
            <person name="Milhes M."/>
            <person name="Lampietro C."/>
            <person name="Lopez Roques C."/>
            <person name="Donnadieu C."/>
            <person name="Braasch I."/>
            <person name="Desvignes T."/>
            <person name="Postlethwait J."/>
            <person name="Bobe J."/>
            <person name="Wedekind C."/>
            <person name="Guiguen Y."/>
        </authorList>
    </citation>
    <scope>NUCLEOTIDE SEQUENCE [LARGE SCALE GENOMIC DNA]</scope>
    <source>
        <strain evidence="3">Cs_M1</strain>
        <tissue evidence="3">Blood</tissue>
    </source>
</reference>
<organism evidence="3 4">
    <name type="scientific">Coregonus suidteri</name>
    <dbReference type="NCBI Taxonomy" id="861788"/>
    <lineage>
        <taxon>Eukaryota</taxon>
        <taxon>Metazoa</taxon>
        <taxon>Chordata</taxon>
        <taxon>Craniata</taxon>
        <taxon>Vertebrata</taxon>
        <taxon>Euteleostomi</taxon>
        <taxon>Actinopterygii</taxon>
        <taxon>Neopterygii</taxon>
        <taxon>Teleostei</taxon>
        <taxon>Protacanthopterygii</taxon>
        <taxon>Salmoniformes</taxon>
        <taxon>Salmonidae</taxon>
        <taxon>Coregoninae</taxon>
        <taxon>Coregonus</taxon>
    </lineage>
</organism>
<proteinExistence type="predicted"/>
<keyword evidence="4" id="KW-1185">Reference proteome</keyword>
<dbReference type="EMBL" id="JAGTTL010000029">
    <property type="protein sequence ID" value="KAK6299166.1"/>
    <property type="molecule type" value="Genomic_DNA"/>
</dbReference>
<feature type="compositionally biased region" description="Basic and acidic residues" evidence="2">
    <location>
        <begin position="136"/>
        <end position="148"/>
    </location>
</feature>